<dbReference type="KEGG" id="amaq:GO499_03585"/>
<dbReference type="GO" id="GO:0046872">
    <property type="term" value="F:metal ion binding"/>
    <property type="evidence" value="ECO:0007669"/>
    <property type="project" value="UniProtKB-KW"/>
</dbReference>
<dbReference type="InterPro" id="IPR015813">
    <property type="entry name" value="Pyrv/PenolPyrv_kinase-like_dom"/>
</dbReference>
<dbReference type="InterPro" id="IPR050251">
    <property type="entry name" value="HpcH-HpaI_aldolase"/>
</dbReference>
<sequence length="253" mass="27145">MVQHNRFKARLKAGEAQLGLWLSLCSPVVADAVADSGMDWVLLDMEHAANSEQTVLAQLHAGQAGCPAVVRPWWNDTVLVKRLLDMGAETLLFPMVQTPEEAAAAVAATRYPPEGVRGVSMSQRGNRYGRDAGYHGRANAEVCVLVQVETREAMARIEEIAAVDGVDGVFFGPADIAASLGRIGDLNHQAVWDEIFAAADRVLAMGVPVGTLIAVPDRVRECVDRGFTFTACGSDLNLVARGADNLVKMYKGD</sequence>
<keyword evidence="1" id="KW-0479">Metal-binding</keyword>
<gene>
    <name evidence="5" type="ORF">GO499_03585</name>
</gene>
<evidence type="ECO:0000256" key="1">
    <source>
        <dbReference type="ARBA" id="ARBA00022723"/>
    </source>
</evidence>
<dbReference type="RefSeq" id="WP_161860902.1">
    <property type="nucleotide sequence ID" value="NZ_CP046620.1"/>
</dbReference>
<evidence type="ECO:0000256" key="2">
    <source>
        <dbReference type="ARBA" id="ARBA00023239"/>
    </source>
</evidence>
<feature type="domain" description="HpcH/HpaI aldolase/citrate lyase" evidence="4">
    <location>
        <begin position="17"/>
        <end position="240"/>
    </location>
</feature>
<dbReference type="Gene3D" id="3.20.20.60">
    <property type="entry name" value="Phosphoenolpyruvate-binding domains"/>
    <property type="match status" value="1"/>
</dbReference>
<reference evidence="5 6" key="1">
    <citation type="submission" date="2019-12" db="EMBL/GenBank/DDBJ databases">
        <title>Complete genome sequence of Algicella marina strain 9Alg 56(T) isolated from the red alga Tichocarpus crinitus.</title>
        <authorList>
            <person name="Kim S.-G."/>
            <person name="Nedashkovskaya O.I."/>
        </authorList>
    </citation>
    <scope>NUCLEOTIDE SEQUENCE [LARGE SCALE GENOMIC DNA]</scope>
    <source>
        <strain evidence="5 6">9Alg 56</strain>
    </source>
</reference>
<evidence type="ECO:0000313" key="5">
    <source>
        <dbReference type="EMBL" id="QHQ34331.1"/>
    </source>
</evidence>
<dbReference type="AlphaFoldDB" id="A0A6P1SXX1"/>
<keyword evidence="2" id="KW-0456">Lyase</keyword>
<organism evidence="5 6">
    <name type="scientific">Algicella marina</name>
    <dbReference type="NCBI Taxonomy" id="2683284"/>
    <lineage>
        <taxon>Bacteria</taxon>
        <taxon>Pseudomonadati</taxon>
        <taxon>Pseudomonadota</taxon>
        <taxon>Alphaproteobacteria</taxon>
        <taxon>Rhodobacterales</taxon>
        <taxon>Paracoccaceae</taxon>
        <taxon>Algicella</taxon>
    </lineage>
</organism>
<dbReference type="Proteomes" id="UP000464495">
    <property type="component" value="Chromosome"/>
</dbReference>
<dbReference type="SUPFAM" id="SSF51621">
    <property type="entry name" value="Phosphoenolpyruvate/pyruvate domain"/>
    <property type="match status" value="1"/>
</dbReference>
<evidence type="ECO:0000259" key="4">
    <source>
        <dbReference type="Pfam" id="PF03328"/>
    </source>
</evidence>
<dbReference type="PANTHER" id="PTHR30502:SF4">
    <property type="entry name" value="5-KETO-4-DEOXY-D-GLUCARATE ALDOLASE"/>
    <property type="match status" value="1"/>
</dbReference>
<keyword evidence="6" id="KW-1185">Reference proteome</keyword>
<evidence type="ECO:0000313" key="6">
    <source>
        <dbReference type="Proteomes" id="UP000464495"/>
    </source>
</evidence>
<dbReference type="GO" id="GO:0005737">
    <property type="term" value="C:cytoplasm"/>
    <property type="evidence" value="ECO:0007669"/>
    <property type="project" value="TreeGrafter"/>
</dbReference>
<dbReference type="PANTHER" id="PTHR30502">
    <property type="entry name" value="2-KETO-3-DEOXY-L-RHAMNONATE ALDOLASE"/>
    <property type="match status" value="1"/>
</dbReference>
<protein>
    <submittedName>
        <fullName evidence="5">4-hydroxy-2-oxo-heptane-1,7-dioate aldolase</fullName>
    </submittedName>
</protein>
<dbReference type="EMBL" id="CP046620">
    <property type="protein sequence ID" value="QHQ34331.1"/>
    <property type="molecule type" value="Genomic_DNA"/>
</dbReference>
<comment type="catalytic activity">
    <reaction evidence="3">
        <text>D-glyceraldehyde + pyruvate = 2-dehydro-3-deoxy-L-galactonate</text>
        <dbReference type="Rhea" id="RHEA:80055"/>
        <dbReference type="ChEBI" id="CHEBI:15361"/>
        <dbReference type="ChEBI" id="CHEBI:17378"/>
        <dbReference type="ChEBI" id="CHEBI:75545"/>
    </reaction>
</comment>
<proteinExistence type="predicted"/>
<dbReference type="InterPro" id="IPR005000">
    <property type="entry name" value="Aldolase/citrate-lyase_domain"/>
</dbReference>
<dbReference type="Pfam" id="PF03328">
    <property type="entry name" value="HpcH_HpaI"/>
    <property type="match status" value="1"/>
</dbReference>
<dbReference type="InterPro" id="IPR040442">
    <property type="entry name" value="Pyrv_kinase-like_dom_sf"/>
</dbReference>
<evidence type="ECO:0000256" key="3">
    <source>
        <dbReference type="ARBA" id="ARBA00045074"/>
    </source>
</evidence>
<accession>A0A6P1SXX1</accession>
<name>A0A6P1SXX1_9RHOB</name>
<dbReference type="GO" id="GO:0016832">
    <property type="term" value="F:aldehyde-lyase activity"/>
    <property type="evidence" value="ECO:0007669"/>
    <property type="project" value="TreeGrafter"/>
</dbReference>